<organism evidence="2 3">
    <name type="scientific">Pontibacter toksunensis</name>
    <dbReference type="NCBI Taxonomy" id="1332631"/>
    <lineage>
        <taxon>Bacteria</taxon>
        <taxon>Pseudomonadati</taxon>
        <taxon>Bacteroidota</taxon>
        <taxon>Cytophagia</taxon>
        <taxon>Cytophagales</taxon>
        <taxon>Hymenobacteraceae</taxon>
        <taxon>Pontibacter</taxon>
    </lineage>
</organism>
<dbReference type="InterPro" id="IPR036397">
    <property type="entry name" value="RNaseH_sf"/>
</dbReference>
<sequence>MLDLADLKVVGWALSETMEAEATSVAAWQMAVRNRPLFHSLWFHSDRGVQYACSEFREQLEGVPVVQSMSRKGNCWDNAVAESFFKTMKTEMVYHYKFATRQEARLAVFEYIESFYNRKRRHSALRYLTPCQYEEWLYQ</sequence>
<dbReference type="NCBIfam" id="NF033516">
    <property type="entry name" value="transpos_IS3"/>
    <property type="match status" value="1"/>
</dbReference>
<dbReference type="RefSeq" id="WP_377491940.1">
    <property type="nucleotide sequence ID" value="NZ_JBHUOX010000044.1"/>
</dbReference>
<evidence type="ECO:0000313" key="3">
    <source>
        <dbReference type="Proteomes" id="UP001597641"/>
    </source>
</evidence>
<dbReference type="SUPFAM" id="SSF53098">
    <property type="entry name" value="Ribonuclease H-like"/>
    <property type="match status" value="1"/>
</dbReference>
<comment type="caution">
    <text evidence="2">The sequence shown here is derived from an EMBL/GenBank/DDBJ whole genome shotgun (WGS) entry which is preliminary data.</text>
</comment>
<dbReference type="Proteomes" id="UP001597641">
    <property type="component" value="Unassembled WGS sequence"/>
</dbReference>
<dbReference type="PANTHER" id="PTHR46889">
    <property type="entry name" value="TRANSPOSASE INSF FOR INSERTION SEQUENCE IS3B-RELATED"/>
    <property type="match status" value="1"/>
</dbReference>
<dbReference type="InterPro" id="IPR050900">
    <property type="entry name" value="Transposase_IS3/IS150/IS904"/>
</dbReference>
<proteinExistence type="predicted"/>
<evidence type="ECO:0000259" key="1">
    <source>
        <dbReference type="PROSITE" id="PS50994"/>
    </source>
</evidence>
<accession>A0ABW6C220</accession>
<dbReference type="PROSITE" id="PS50994">
    <property type="entry name" value="INTEGRASE"/>
    <property type="match status" value="1"/>
</dbReference>
<name>A0ABW6C220_9BACT</name>
<dbReference type="Pfam" id="PF13333">
    <property type="entry name" value="rve_2"/>
    <property type="match status" value="1"/>
</dbReference>
<gene>
    <name evidence="2" type="ORF">ACFS7Z_25895</name>
</gene>
<reference evidence="3" key="1">
    <citation type="journal article" date="2019" name="Int. J. Syst. Evol. Microbiol.">
        <title>The Global Catalogue of Microorganisms (GCM) 10K type strain sequencing project: providing services to taxonomists for standard genome sequencing and annotation.</title>
        <authorList>
            <consortium name="The Broad Institute Genomics Platform"/>
            <consortium name="The Broad Institute Genome Sequencing Center for Infectious Disease"/>
            <person name="Wu L."/>
            <person name="Ma J."/>
        </authorList>
    </citation>
    <scope>NUCLEOTIDE SEQUENCE [LARGE SCALE GENOMIC DNA]</scope>
    <source>
        <strain evidence="3">KCTC 23984</strain>
    </source>
</reference>
<dbReference type="InterPro" id="IPR048020">
    <property type="entry name" value="Transpos_IS3"/>
</dbReference>
<dbReference type="InterPro" id="IPR012337">
    <property type="entry name" value="RNaseH-like_sf"/>
</dbReference>
<protein>
    <submittedName>
        <fullName evidence="2">IS3 family transposase</fullName>
    </submittedName>
</protein>
<feature type="domain" description="Integrase catalytic" evidence="1">
    <location>
        <begin position="1"/>
        <end position="138"/>
    </location>
</feature>
<dbReference type="InterPro" id="IPR001584">
    <property type="entry name" value="Integrase_cat-core"/>
</dbReference>
<evidence type="ECO:0000313" key="2">
    <source>
        <dbReference type="EMBL" id="MFD3003815.1"/>
    </source>
</evidence>
<dbReference type="Gene3D" id="3.30.420.10">
    <property type="entry name" value="Ribonuclease H-like superfamily/Ribonuclease H"/>
    <property type="match status" value="1"/>
</dbReference>
<keyword evidence="3" id="KW-1185">Reference proteome</keyword>
<dbReference type="EMBL" id="JBHUOX010000044">
    <property type="protein sequence ID" value="MFD3003815.1"/>
    <property type="molecule type" value="Genomic_DNA"/>
</dbReference>
<dbReference type="PANTHER" id="PTHR46889:SF4">
    <property type="entry name" value="TRANSPOSASE INSO FOR INSERTION SEQUENCE ELEMENT IS911B-RELATED"/>
    <property type="match status" value="1"/>
</dbReference>